<dbReference type="EMBL" id="JACCEV010000001">
    <property type="protein sequence ID" value="NYT84007.1"/>
    <property type="molecule type" value="Genomic_DNA"/>
</dbReference>
<dbReference type="InterPro" id="IPR036388">
    <property type="entry name" value="WH-like_DNA-bd_sf"/>
</dbReference>
<dbReference type="SUPFAM" id="SSF46785">
    <property type="entry name" value="Winged helix' DNA-binding domain"/>
    <property type="match status" value="1"/>
</dbReference>
<dbReference type="GO" id="GO:0003677">
    <property type="term" value="F:DNA binding"/>
    <property type="evidence" value="ECO:0007669"/>
    <property type="project" value="UniProtKB-KW"/>
</dbReference>
<keyword evidence="6" id="KW-1185">Reference proteome</keyword>
<dbReference type="PROSITE" id="PS50995">
    <property type="entry name" value="HTH_MARR_2"/>
    <property type="match status" value="1"/>
</dbReference>
<dbReference type="Gene3D" id="1.10.10.10">
    <property type="entry name" value="Winged helix-like DNA-binding domain superfamily/Winged helix DNA-binding domain"/>
    <property type="match status" value="1"/>
</dbReference>
<gene>
    <name evidence="5" type="ORF">H0A62_00190</name>
</gene>
<evidence type="ECO:0000256" key="3">
    <source>
        <dbReference type="ARBA" id="ARBA00023163"/>
    </source>
</evidence>
<dbReference type="PANTHER" id="PTHR33164:SF64">
    <property type="entry name" value="TRANSCRIPTIONAL REGULATOR SLYA"/>
    <property type="match status" value="1"/>
</dbReference>
<keyword evidence="1" id="KW-0805">Transcription regulation</keyword>
<evidence type="ECO:0000313" key="5">
    <source>
        <dbReference type="EMBL" id="NYT84007.1"/>
    </source>
</evidence>
<keyword evidence="3" id="KW-0804">Transcription</keyword>
<name>A0A853GPB5_9BURK</name>
<comment type="caution">
    <text evidence="5">The sequence shown here is derived from an EMBL/GenBank/DDBJ whole genome shotgun (WGS) entry which is preliminary data.</text>
</comment>
<dbReference type="InterPro" id="IPR036390">
    <property type="entry name" value="WH_DNA-bd_sf"/>
</dbReference>
<dbReference type="InterPro" id="IPR039422">
    <property type="entry name" value="MarR/SlyA-like"/>
</dbReference>
<evidence type="ECO:0000256" key="1">
    <source>
        <dbReference type="ARBA" id="ARBA00023015"/>
    </source>
</evidence>
<dbReference type="OrthoDB" id="8654642at2"/>
<dbReference type="InterPro" id="IPR000835">
    <property type="entry name" value="HTH_MarR-typ"/>
</dbReference>
<organism evidence="5 6">
    <name type="scientific">Pollutimonas harenae</name>
    <dbReference type="NCBI Taxonomy" id="657015"/>
    <lineage>
        <taxon>Bacteria</taxon>
        <taxon>Pseudomonadati</taxon>
        <taxon>Pseudomonadota</taxon>
        <taxon>Betaproteobacteria</taxon>
        <taxon>Burkholderiales</taxon>
        <taxon>Alcaligenaceae</taxon>
        <taxon>Pollutimonas</taxon>
    </lineage>
</organism>
<dbReference type="Proteomes" id="UP000554144">
    <property type="component" value="Unassembled WGS sequence"/>
</dbReference>
<evidence type="ECO:0000256" key="2">
    <source>
        <dbReference type="ARBA" id="ARBA00023125"/>
    </source>
</evidence>
<dbReference type="SMART" id="SM00347">
    <property type="entry name" value="HTH_MARR"/>
    <property type="match status" value="1"/>
</dbReference>
<dbReference type="AlphaFoldDB" id="A0A853GPB5"/>
<feature type="domain" description="HTH marR-type" evidence="4">
    <location>
        <begin position="9"/>
        <end position="142"/>
    </location>
</feature>
<dbReference type="PRINTS" id="PR00598">
    <property type="entry name" value="HTHMARR"/>
</dbReference>
<dbReference type="Pfam" id="PF01047">
    <property type="entry name" value="MarR"/>
    <property type="match status" value="1"/>
</dbReference>
<dbReference type="PANTHER" id="PTHR33164">
    <property type="entry name" value="TRANSCRIPTIONAL REGULATOR, MARR FAMILY"/>
    <property type="match status" value="1"/>
</dbReference>
<evidence type="ECO:0000259" key="4">
    <source>
        <dbReference type="PROSITE" id="PS50995"/>
    </source>
</evidence>
<sequence length="165" mass="18646">MSDELPTLGDLMMFRLYRAWSAGNPIFTRLCEGRFNITRREWRLLAIAAQHDSLTSTQLAHAAILDTPRTSRAVSSLCSKGLLARSRDSGDARTVHISITCQGRTLYHQIMPVVVSLNNMIFQDLDAAELQALTIMLDRVVRRAEQMIEDDLVKERPHRSRPGKA</sequence>
<evidence type="ECO:0000313" key="6">
    <source>
        <dbReference type="Proteomes" id="UP000554144"/>
    </source>
</evidence>
<dbReference type="GO" id="GO:0006950">
    <property type="term" value="P:response to stress"/>
    <property type="evidence" value="ECO:0007669"/>
    <property type="project" value="TreeGrafter"/>
</dbReference>
<proteinExistence type="predicted"/>
<protein>
    <submittedName>
        <fullName evidence="5">Winged helix-turn-helix transcriptional regulator</fullName>
    </submittedName>
</protein>
<reference evidence="5 6" key="1">
    <citation type="submission" date="2020-07" db="EMBL/GenBank/DDBJ databases">
        <title>Taxonomic revisions and descriptions of new bacterial species based on genomic comparisons in the high-G+C-content subgroup of the family Alcaligenaceae.</title>
        <authorList>
            <person name="Szabo A."/>
            <person name="Felfoldi T."/>
        </authorList>
    </citation>
    <scope>NUCLEOTIDE SEQUENCE [LARGE SCALE GENOMIC DNA]</scope>
    <source>
        <strain evidence="5 6">DSM 25667</strain>
    </source>
</reference>
<dbReference type="GO" id="GO:0003700">
    <property type="term" value="F:DNA-binding transcription factor activity"/>
    <property type="evidence" value="ECO:0007669"/>
    <property type="project" value="InterPro"/>
</dbReference>
<keyword evidence="2" id="KW-0238">DNA-binding</keyword>
<accession>A0A853GPB5</accession>